<gene>
    <name evidence="2" type="ORF">G7Y89_g14567</name>
</gene>
<dbReference type="EMBL" id="JAAMPI010001963">
    <property type="protein sequence ID" value="KAF4621508.1"/>
    <property type="molecule type" value="Genomic_DNA"/>
</dbReference>
<comment type="caution">
    <text evidence="2">The sequence shown here is derived from an EMBL/GenBank/DDBJ whole genome shotgun (WGS) entry which is preliminary data.</text>
</comment>
<evidence type="ECO:0000256" key="1">
    <source>
        <dbReference type="SAM" id="MobiDB-lite"/>
    </source>
</evidence>
<feature type="compositionally biased region" description="Polar residues" evidence="1">
    <location>
        <begin position="1"/>
        <end position="14"/>
    </location>
</feature>
<dbReference type="AlphaFoldDB" id="A0A8H4VT38"/>
<evidence type="ECO:0000313" key="3">
    <source>
        <dbReference type="Proteomes" id="UP000566819"/>
    </source>
</evidence>
<keyword evidence="3" id="KW-1185">Reference proteome</keyword>
<proteinExistence type="predicted"/>
<feature type="region of interest" description="Disordered" evidence="1">
    <location>
        <begin position="1"/>
        <end position="31"/>
    </location>
</feature>
<protein>
    <submittedName>
        <fullName evidence="2">Uncharacterized protein</fullName>
    </submittedName>
</protein>
<dbReference type="Proteomes" id="UP000566819">
    <property type="component" value="Unassembled WGS sequence"/>
</dbReference>
<name>A0A8H4VT38_9HELO</name>
<organism evidence="2 3">
    <name type="scientific">Cudoniella acicularis</name>
    <dbReference type="NCBI Taxonomy" id="354080"/>
    <lineage>
        <taxon>Eukaryota</taxon>
        <taxon>Fungi</taxon>
        <taxon>Dikarya</taxon>
        <taxon>Ascomycota</taxon>
        <taxon>Pezizomycotina</taxon>
        <taxon>Leotiomycetes</taxon>
        <taxon>Helotiales</taxon>
        <taxon>Tricladiaceae</taxon>
        <taxon>Cudoniella</taxon>
    </lineage>
</organism>
<accession>A0A8H4VT38</accession>
<evidence type="ECO:0000313" key="2">
    <source>
        <dbReference type="EMBL" id="KAF4621508.1"/>
    </source>
</evidence>
<sequence length="160" mass="18828">MTSSAEESQPQQLQPHLRDSIPPTENEQLPQNPVFDHQQEEKEYAAWFHSRRVCDEFQEIFRRWYDRKEWNVKRPGHQHRSLNLLVESVRPCPVCELFVRSLNSKVIQEFPKISRVVKSKAAVNYDDFSNTYRVCLKFQTHGEASELDATIAGPSYRYSS</sequence>
<reference evidence="2 3" key="1">
    <citation type="submission" date="2020-03" db="EMBL/GenBank/DDBJ databases">
        <title>Draft Genome Sequence of Cudoniella acicularis.</title>
        <authorList>
            <person name="Buettner E."/>
            <person name="Kellner H."/>
        </authorList>
    </citation>
    <scope>NUCLEOTIDE SEQUENCE [LARGE SCALE GENOMIC DNA]</scope>
    <source>
        <strain evidence="2 3">DSM 108380</strain>
    </source>
</reference>